<name>A0A0G0KWU6_9BACT</name>
<accession>A0A0G0KWU6</accession>
<dbReference type="InterPro" id="IPR023485">
    <property type="entry name" value="Ptyr_pPase"/>
</dbReference>
<protein>
    <recommendedName>
        <fullName evidence="1">Phosphotyrosine protein phosphatase I domain-containing protein</fullName>
    </recommendedName>
</protein>
<reference evidence="2 3" key="1">
    <citation type="journal article" date="2015" name="Nature">
        <title>rRNA introns, odd ribosomes, and small enigmatic genomes across a large radiation of phyla.</title>
        <authorList>
            <person name="Brown C.T."/>
            <person name="Hug L.A."/>
            <person name="Thomas B.C."/>
            <person name="Sharon I."/>
            <person name="Castelle C.J."/>
            <person name="Singh A."/>
            <person name="Wilkins M.J."/>
            <person name="Williams K.H."/>
            <person name="Banfield J.F."/>
        </authorList>
    </citation>
    <scope>NUCLEOTIDE SEQUENCE [LARGE SCALE GENOMIC DNA]</scope>
</reference>
<organism evidence="2 3">
    <name type="scientific">Candidatus Woesebacteria bacterium GW2011_GWB1_38_8</name>
    <dbReference type="NCBI Taxonomy" id="1618570"/>
    <lineage>
        <taxon>Bacteria</taxon>
        <taxon>Candidatus Woeseibacteriota</taxon>
    </lineage>
</organism>
<feature type="domain" description="Phosphotyrosine protein phosphatase I" evidence="1">
    <location>
        <begin position="5"/>
        <end position="97"/>
    </location>
</feature>
<proteinExistence type="predicted"/>
<dbReference type="AlphaFoldDB" id="A0A0G0KWU6"/>
<dbReference type="InterPro" id="IPR036196">
    <property type="entry name" value="Ptyr_pPase_sf"/>
</dbReference>
<dbReference type="SUPFAM" id="SSF52788">
    <property type="entry name" value="Phosphotyrosine protein phosphatases I"/>
    <property type="match status" value="1"/>
</dbReference>
<evidence type="ECO:0000259" key="1">
    <source>
        <dbReference type="Pfam" id="PF01451"/>
    </source>
</evidence>
<evidence type="ECO:0000313" key="2">
    <source>
        <dbReference type="EMBL" id="KKQ84138.1"/>
    </source>
</evidence>
<dbReference type="Gene3D" id="3.40.50.2300">
    <property type="match status" value="1"/>
</dbReference>
<gene>
    <name evidence="2" type="ORF">UT08_C0023G0003</name>
</gene>
<comment type="caution">
    <text evidence="2">The sequence shown here is derived from an EMBL/GenBank/DDBJ whole genome shotgun (WGS) entry which is preliminary data.</text>
</comment>
<dbReference type="STRING" id="1618570.UT08_C0023G0003"/>
<dbReference type="Proteomes" id="UP000034081">
    <property type="component" value="Unassembled WGS sequence"/>
</dbReference>
<dbReference type="EMBL" id="LBVL01000023">
    <property type="protein sequence ID" value="KKQ84138.1"/>
    <property type="molecule type" value="Genomic_DNA"/>
</dbReference>
<sequence length="139" mass="15966">MMKKVIFICRGNMHRSPTAAALYNVLKKDDSFAESYGTMVDVEGRTGTKLSSYQEFATLINYLKNHYGADISNHVCTQVTPKLLEGANKIIVMAEEDYIPDWLRKYNYEHWDIIDDFSTLEILVEDVKSIKSKVETLFS</sequence>
<evidence type="ECO:0000313" key="3">
    <source>
        <dbReference type="Proteomes" id="UP000034081"/>
    </source>
</evidence>
<dbReference type="Pfam" id="PF01451">
    <property type="entry name" value="LMWPc"/>
    <property type="match status" value="1"/>
</dbReference>